<organism evidence="1 2">
    <name type="scientific">Paraburkholderia youngii</name>
    <dbReference type="NCBI Taxonomy" id="2782701"/>
    <lineage>
        <taxon>Bacteria</taxon>
        <taxon>Pseudomonadati</taxon>
        <taxon>Pseudomonadota</taxon>
        <taxon>Betaproteobacteria</taxon>
        <taxon>Burkholderiales</taxon>
        <taxon>Burkholderiaceae</taxon>
        <taxon>Paraburkholderia</taxon>
    </lineage>
</organism>
<dbReference type="InterPro" id="IPR036188">
    <property type="entry name" value="FAD/NAD-bd_sf"/>
</dbReference>
<evidence type="ECO:0000313" key="1">
    <source>
        <dbReference type="EMBL" id="NUX99518.1"/>
    </source>
</evidence>
<sequence length="59" mass="6660">MANRLSEGSGTKMLLLEAAPKSDRFWVHTPASVAKLLRQRAQLELFTEPMPALDGRKMY</sequence>
<dbReference type="Proteomes" id="UP000594380">
    <property type="component" value="Unassembled WGS sequence"/>
</dbReference>
<name>A0A7Y6JWB4_9BURK</name>
<dbReference type="Gene3D" id="3.30.560.10">
    <property type="entry name" value="Glucose Oxidase, domain 3"/>
    <property type="match status" value="1"/>
</dbReference>
<protein>
    <submittedName>
        <fullName evidence="1">Uncharacterized protein</fullName>
    </submittedName>
</protein>
<proteinExistence type="predicted"/>
<dbReference type="AlphaFoldDB" id="A0A7Y6JWB4"/>
<evidence type="ECO:0000313" key="2">
    <source>
        <dbReference type="Proteomes" id="UP000594380"/>
    </source>
</evidence>
<gene>
    <name evidence="1" type="ORF">G5S42_07210</name>
</gene>
<dbReference type="Gene3D" id="3.50.50.60">
    <property type="entry name" value="FAD/NAD(P)-binding domain"/>
    <property type="match status" value="1"/>
</dbReference>
<accession>A0A7Y6JWB4</accession>
<dbReference type="EMBL" id="JAALDK010000001">
    <property type="protein sequence ID" value="NUX99518.1"/>
    <property type="molecule type" value="Genomic_DNA"/>
</dbReference>
<comment type="caution">
    <text evidence="1">The sequence shown here is derived from an EMBL/GenBank/DDBJ whole genome shotgun (WGS) entry which is preliminary data.</text>
</comment>
<reference evidence="1 2" key="1">
    <citation type="submission" date="2020-02" db="EMBL/GenBank/DDBJ databases">
        <title>Paraburkholderia simonii sp. nov. and Paraburkholderia youngii sp. nov. Brazilian and Mexican Mimosa-associated rhizobia.</title>
        <authorList>
            <person name="Mavima L."/>
            <person name="Beukes C.W."/>
            <person name="Chan W.Y."/>
            <person name="Palmer M."/>
            <person name="De Meyer S.E."/>
            <person name="James E.K."/>
            <person name="Venter S.N."/>
            <person name="Steenkamp E.T."/>
        </authorList>
    </citation>
    <scope>NUCLEOTIDE SEQUENCE [LARGE SCALE GENOMIC DNA]</scope>
    <source>
        <strain evidence="1 2">JPY169</strain>
    </source>
</reference>